<dbReference type="Proteomes" id="UP000019151">
    <property type="component" value="Plasmid 2"/>
</dbReference>
<dbReference type="InterPro" id="IPR013022">
    <property type="entry name" value="Xyl_isomerase-like_TIM-brl"/>
</dbReference>
<dbReference type="RefSeq" id="WP_025414483.1">
    <property type="nucleotide sequence ID" value="NZ_CP007130.1"/>
</dbReference>
<dbReference type="PANTHER" id="PTHR12110:SF52">
    <property type="entry name" value="XYLOSE ISOMERASE"/>
    <property type="match status" value="1"/>
</dbReference>
<evidence type="ECO:0000313" key="2">
    <source>
        <dbReference type="EMBL" id="AHG93176.1"/>
    </source>
</evidence>
<dbReference type="InterPro" id="IPR036237">
    <property type="entry name" value="Xyl_isomerase-like_sf"/>
</dbReference>
<sequence length="281" mass="30706">MSARPYRLGYNTNGFAHHRLEDALAIIAELGYRAVALTPDANHLPPDRTSAADLRAVRSLLERLDLAVVVETGARYVLDPRRKHRPTLLERDPADRARRLDFLVRCAEIASELGGDCVSFWSGIPAPGVSRDEAWSWLVDGVAEVCRRVEPLGVRPAFEPEPGMLAESLADWAALRDAVSSPALGLVLDVGHVPCTESITAGDAIRRHGAELRTLHLDDSRGGVHEHLQIGEGELDWPDIARALREVGFTGVAAFELSRHSHAAPDAARVAIERFLAADRH</sequence>
<dbReference type="EMBL" id="CP007130">
    <property type="protein sequence ID" value="AHG93176.1"/>
    <property type="molecule type" value="Genomic_DNA"/>
</dbReference>
<dbReference type="eggNOG" id="COG1082">
    <property type="taxonomic scope" value="Bacteria"/>
</dbReference>
<feature type="domain" description="Xylose isomerase-like TIM barrel" evidence="1">
    <location>
        <begin position="25"/>
        <end position="273"/>
    </location>
</feature>
<dbReference type="InterPro" id="IPR050312">
    <property type="entry name" value="IolE/XylAMocC-like"/>
</dbReference>
<keyword evidence="2" id="KW-0413">Isomerase</keyword>
<protein>
    <submittedName>
        <fullName evidence="2">Xylose isomerase domain-containing protein TIM barrel</fullName>
    </submittedName>
</protein>
<geneLocation type="plasmid" evidence="2 3">
    <name>2</name>
</geneLocation>
<keyword evidence="2" id="KW-0614">Plasmid</keyword>
<dbReference type="GO" id="GO:0016853">
    <property type="term" value="F:isomerase activity"/>
    <property type="evidence" value="ECO:0007669"/>
    <property type="project" value="UniProtKB-KW"/>
</dbReference>
<dbReference type="FunCoup" id="W0RR62">
    <property type="interactions" value="29"/>
</dbReference>
<gene>
    <name evidence="2" type="ORF">J421_5641</name>
</gene>
<dbReference type="Gene3D" id="3.20.20.150">
    <property type="entry name" value="Divalent-metal-dependent TIM barrel enzymes"/>
    <property type="match status" value="1"/>
</dbReference>
<dbReference type="SUPFAM" id="SSF51658">
    <property type="entry name" value="Xylose isomerase-like"/>
    <property type="match status" value="1"/>
</dbReference>
<keyword evidence="3" id="KW-1185">Reference proteome</keyword>
<dbReference type="KEGG" id="gba:J421_5641"/>
<reference evidence="2 3" key="1">
    <citation type="journal article" date="2014" name="Genome Announc.">
        <title>Genome Sequence and Methylome of Soil Bacterium Gemmatirosa kalamazoonensis KBS708T, a Member of the Rarely Cultivated Gemmatimonadetes Phylum.</title>
        <authorList>
            <person name="Debruyn J.M."/>
            <person name="Radosevich M."/>
            <person name="Wommack K.E."/>
            <person name="Polson S.W."/>
            <person name="Hauser L.J."/>
            <person name="Fawaz M.N."/>
            <person name="Korlach J."/>
            <person name="Tsai Y.C."/>
        </authorList>
    </citation>
    <scope>NUCLEOTIDE SEQUENCE [LARGE SCALE GENOMIC DNA]</scope>
    <source>
        <strain evidence="2 3">KBS708</strain>
        <plasmid evidence="3">Plasmid 2</plasmid>
    </source>
</reference>
<organism evidence="2 3">
    <name type="scientific">Gemmatirosa kalamazoonensis</name>
    <dbReference type="NCBI Taxonomy" id="861299"/>
    <lineage>
        <taxon>Bacteria</taxon>
        <taxon>Pseudomonadati</taxon>
        <taxon>Gemmatimonadota</taxon>
        <taxon>Gemmatimonadia</taxon>
        <taxon>Gemmatimonadales</taxon>
        <taxon>Gemmatimonadaceae</taxon>
        <taxon>Gemmatirosa</taxon>
    </lineage>
</organism>
<dbReference type="OrthoDB" id="3280201at2"/>
<evidence type="ECO:0000259" key="1">
    <source>
        <dbReference type="Pfam" id="PF01261"/>
    </source>
</evidence>
<accession>W0RR62</accession>
<dbReference type="PANTHER" id="PTHR12110">
    <property type="entry name" value="HYDROXYPYRUVATE ISOMERASE"/>
    <property type="match status" value="1"/>
</dbReference>
<evidence type="ECO:0000313" key="3">
    <source>
        <dbReference type="Proteomes" id="UP000019151"/>
    </source>
</evidence>
<name>W0RR62_9BACT</name>
<proteinExistence type="predicted"/>
<dbReference type="AlphaFoldDB" id="W0RR62"/>
<dbReference type="InParanoid" id="W0RR62"/>
<dbReference type="HOGENOM" id="CLU_050006_5_0_0"/>
<dbReference type="Pfam" id="PF01261">
    <property type="entry name" value="AP_endonuc_2"/>
    <property type="match status" value="1"/>
</dbReference>